<sequence length="156" mass="17898">MKTRHKARELALQTLYAMDFNKELDKDHIPEGFSGMTESEYAELEDEVKIFGRYLINGTIENLEQIDALITSFSLNRPLERIDAVDRNVLRMSVFSFLYGDIHPHIIIDEAVKLSQDFSTEVNYKFINGILDTMQKKLFPIGGKTNHDSIEDSPAN</sequence>
<evidence type="ECO:0000256" key="6">
    <source>
        <dbReference type="HAMAP-Rule" id="MF_00073"/>
    </source>
</evidence>
<evidence type="ECO:0000256" key="2">
    <source>
        <dbReference type="ARBA" id="ARBA00022814"/>
    </source>
</evidence>
<dbReference type="RefSeq" id="WP_014269071.1">
    <property type="nucleotide sequence ID" value="NC_016633.1"/>
</dbReference>
<dbReference type="STRING" id="158190.SpiGrapes_0364"/>
<evidence type="ECO:0000313" key="9">
    <source>
        <dbReference type="Proteomes" id="UP000005632"/>
    </source>
</evidence>
<evidence type="ECO:0000256" key="1">
    <source>
        <dbReference type="ARBA" id="ARBA00005952"/>
    </source>
</evidence>
<dbReference type="GO" id="GO:0031564">
    <property type="term" value="P:transcription antitermination"/>
    <property type="evidence" value="ECO:0007669"/>
    <property type="project" value="UniProtKB-KW"/>
</dbReference>
<dbReference type="InterPro" id="IPR035926">
    <property type="entry name" value="NusB-like_sf"/>
</dbReference>
<dbReference type="Pfam" id="PF01029">
    <property type="entry name" value="NusB"/>
    <property type="match status" value="1"/>
</dbReference>
<keyword evidence="2 6" id="KW-0889">Transcription antitermination</keyword>
<dbReference type="PANTHER" id="PTHR11078">
    <property type="entry name" value="N UTILIZATION SUBSTANCE PROTEIN B-RELATED"/>
    <property type="match status" value="1"/>
</dbReference>
<evidence type="ECO:0000256" key="3">
    <source>
        <dbReference type="ARBA" id="ARBA00022884"/>
    </source>
</evidence>
<dbReference type="HAMAP" id="MF_00073">
    <property type="entry name" value="NusB"/>
    <property type="match status" value="1"/>
</dbReference>
<dbReference type="GO" id="GO:0003723">
    <property type="term" value="F:RNA binding"/>
    <property type="evidence" value="ECO:0007669"/>
    <property type="project" value="UniProtKB-UniRule"/>
</dbReference>
<dbReference type="InterPro" id="IPR011605">
    <property type="entry name" value="NusB_fam"/>
</dbReference>
<dbReference type="HOGENOM" id="CLU_087843_3_0_12"/>
<dbReference type="AlphaFoldDB" id="G8QVI9"/>
<organism evidence="8 9">
    <name type="scientific">Sphaerochaeta pleomorpha (strain ATCC BAA-1885 / DSM 22778 / Grapes)</name>
    <dbReference type="NCBI Taxonomy" id="158190"/>
    <lineage>
        <taxon>Bacteria</taxon>
        <taxon>Pseudomonadati</taxon>
        <taxon>Spirochaetota</taxon>
        <taxon>Spirochaetia</taxon>
        <taxon>Spirochaetales</taxon>
        <taxon>Sphaerochaetaceae</taxon>
        <taxon>Sphaerochaeta</taxon>
    </lineage>
</organism>
<dbReference type="Gene3D" id="1.10.940.10">
    <property type="entry name" value="NusB-like"/>
    <property type="match status" value="1"/>
</dbReference>
<comment type="similarity">
    <text evidence="1 6">Belongs to the NusB family.</text>
</comment>
<keyword evidence="5 6" id="KW-0804">Transcription</keyword>
<evidence type="ECO:0000313" key="8">
    <source>
        <dbReference type="EMBL" id="AEV28222.1"/>
    </source>
</evidence>
<evidence type="ECO:0000256" key="4">
    <source>
        <dbReference type="ARBA" id="ARBA00023015"/>
    </source>
</evidence>
<dbReference type="KEGG" id="sgp:SpiGrapes_0364"/>
<feature type="domain" description="NusB/RsmB/TIM44" evidence="7">
    <location>
        <begin position="5"/>
        <end position="136"/>
    </location>
</feature>
<dbReference type="GO" id="GO:0006353">
    <property type="term" value="P:DNA-templated transcription termination"/>
    <property type="evidence" value="ECO:0007669"/>
    <property type="project" value="UniProtKB-UniRule"/>
</dbReference>
<keyword evidence="3 6" id="KW-0694">RNA-binding</keyword>
<comment type="function">
    <text evidence="6">Involved in transcription antitermination. Required for transcription of ribosomal RNA (rRNA) genes. Binds specifically to the boxA antiterminator sequence of the ribosomal RNA (rrn) operons.</text>
</comment>
<dbReference type="eggNOG" id="COG0781">
    <property type="taxonomic scope" value="Bacteria"/>
</dbReference>
<gene>
    <name evidence="6" type="primary">nusB</name>
    <name evidence="8" type="ordered locus">SpiGrapes_0364</name>
</gene>
<dbReference type="GO" id="GO:0005829">
    <property type="term" value="C:cytosol"/>
    <property type="evidence" value="ECO:0007669"/>
    <property type="project" value="TreeGrafter"/>
</dbReference>
<dbReference type="EMBL" id="CP003155">
    <property type="protein sequence ID" value="AEV28222.1"/>
    <property type="molecule type" value="Genomic_DNA"/>
</dbReference>
<evidence type="ECO:0000256" key="5">
    <source>
        <dbReference type="ARBA" id="ARBA00023163"/>
    </source>
</evidence>
<evidence type="ECO:0000259" key="7">
    <source>
        <dbReference type="Pfam" id="PF01029"/>
    </source>
</evidence>
<dbReference type="NCBIfam" id="TIGR01951">
    <property type="entry name" value="nusB"/>
    <property type="match status" value="1"/>
</dbReference>
<proteinExistence type="inferred from homology"/>
<dbReference type="Proteomes" id="UP000005632">
    <property type="component" value="Chromosome"/>
</dbReference>
<dbReference type="InterPro" id="IPR006027">
    <property type="entry name" value="NusB_RsmB_TIM44"/>
</dbReference>
<keyword evidence="9" id="KW-1185">Reference proteome</keyword>
<dbReference type="OrthoDB" id="9811381at2"/>
<dbReference type="PANTHER" id="PTHR11078:SF3">
    <property type="entry name" value="ANTITERMINATION NUSB DOMAIN-CONTAINING PROTEIN"/>
    <property type="match status" value="1"/>
</dbReference>
<accession>G8QVI9</accession>
<keyword evidence="4 6" id="KW-0805">Transcription regulation</keyword>
<protein>
    <recommendedName>
        <fullName evidence="6">Transcription antitermination protein NusB</fullName>
    </recommendedName>
    <alternativeName>
        <fullName evidence="6">Antitermination factor NusB</fullName>
    </alternativeName>
</protein>
<dbReference type="SUPFAM" id="SSF48013">
    <property type="entry name" value="NusB-like"/>
    <property type="match status" value="1"/>
</dbReference>
<name>G8QVI9_SPHPG</name>
<reference evidence="8 9" key="1">
    <citation type="submission" date="2011-11" db="EMBL/GenBank/DDBJ databases">
        <title>Complete sequence of Spirochaeta sp. grapes.</title>
        <authorList>
            <consortium name="US DOE Joint Genome Institute"/>
            <person name="Lucas S."/>
            <person name="Han J."/>
            <person name="Lapidus A."/>
            <person name="Cheng J.-F."/>
            <person name="Goodwin L."/>
            <person name="Pitluck S."/>
            <person name="Peters L."/>
            <person name="Ovchinnikova G."/>
            <person name="Munk A.C."/>
            <person name="Detter J.C."/>
            <person name="Han C."/>
            <person name="Tapia R."/>
            <person name="Land M."/>
            <person name="Hauser L."/>
            <person name="Kyrpides N."/>
            <person name="Ivanova N."/>
            <person name="Pagani I."/>
            <person name="Ritalahtilisa K."/>
            <person name="Loeffler F."/>
            <person name="Woyke T."/>
        </authorList>
    </citation>
    <scope>NUCLEOTIDE SEQUENCE [LARGE SCALE GENOMIC DNA]</scope>
    <source>
        <strain evidence="9">ATCC BAA-1885 / DSM 22778 / Grapes</strain>
    </source>
</reference>